<sequence>MNKAPCTLTEEDADQNTVTTVVEQIINIISGQLNANNVRAYSEILRRITTLDRVGCSLAETQNNLDVLKLTEQDVLQRARILKGLGQSEISVDLLMMVGSKPAEKVGRLLAERKKMIKFLCKVLDCSEPELEVLKQKNKHLKRVYSRSVKDLEEKVKFLQQYSISNRDLRDAPEILNTRMSVLEARMVMLHKLKEEGKLHFEKWPLNTIAATKSIFNSRVKQALENQREIDGSPLSYSSIAKCLGVTEKDICDVSINIPNLFPSVANRKIRYLLDQGLHRHDILNHMYVLKHPMSKLKVAFKRCHEIGFTQPPINMVLTFIRSARLPQSSGSIARNHWYLCTLLGVTKSQLPHKESCRPVWSADRLVIKRNYDFLTSNGFGKEDILSCITILAHDSNILQEYYQKLWQRPDVKPFAGLEVWQDRKHVLNLLQYVLEKDMNFHAVAFNAYVELGDEGHITDDVSEIEADHSENELEWL</sequence>
<evidence type="ECO:0000256" key="1">
    <source>
        <dbReference type="ARBA" id="ARBA00007692"/>
    </source>
</evidence>
<keyword evidence="4" id="KW-1185">Reference proteome</keyword>
<evidence type="ECO:0000313" key="3">
    <source>
        <dbReference type="EMBL" id="PVD19136.1"/>
    </source>
</evidence>
<dbReference type="GO" id="GO:0003676">
    <property type="term" value="F:nucleic acid binding"/>
    <property type="evidence" value="ECO:0007669"/>
    <property type="project" value="InterPro"/>
</dbReference>
<proteinExistence type="inferred from homology"/>
<dbReference type="Gene3D" id="1.25.70.10">
    <property type="entry name" value="Transcription termination factor 3, mitochondrial"/>
    <property type="match status" value="1"/>
</dbReference>
<evidence type="ECO:0000313" key="4">
    <source>
        <dbReference type="Proteomes" id="UP000245119"/>
    </source>
</evidence>
<dbReference type="OrthoDB" id="6287573at2759"/>
<protein>
    <submittedName>
        <fullName evidence="3">Uncharacterized protein</fullName>
    </submittedName>
</protein>
<name>A0A2T7ND84_POMCA</name>
<reference evidence="3 4" key="1">
    <citation type="submission" date="2018-04" db="EMBL/GenBank/DDBJ databases">
        <title>The genome of golden apple snail Pomacea canaliculata provides insight into stress tolerance and invasive adaptation.</title>
        <authorList>
            <person name="Liu C."/>
            <person name="Liu B."/>
            <person name="Ren Y."/>
            <person name="Zhang Y."/>
            <person name="Wang H."/>
            <person name="Li S."/>
            <person name="Jiang F."/>
            <person name="Yin L."/>
            <person name="Zhang G."/>
            <person name="Qian W."/>
            <person name="Fan W."/>
        </authorList>
    </citation>
    <scope>NUCLEOTIDE SEQUENCE [LARGE SCALE GENOMIC DNA]</scope>
    <source>
        <strain evidence="3">SZHN2017</strain>
        <tissue evidence="3">Muscle</tissue>
    </source>
</reference>
<accession>A0A2T7ND84</accession>
<dbReference type="PANTHER" id="PTHR15437:SF6">
    <property type="entry name" value="TRANSCRIPTION TERMINATION FACTOR, MITOCHONDRIAL"/>
    <property type="match status" value="1"/>
</dbReference>
<dbReference type="InterPro" id="IPR038538">
    <property type="entry name" value="MTERF_sf"/>
</dbReference>
<dbReference type="AlphaFoldDB" id="A0A2T7ND84"/>
<dbReference type="InterPro" id="IPR003690">
    <property type="entry name" value="MTERF"/>
</dbReference>
<dbReference type="GO" id="GO:0005759">
    <property type="term" value="C:mitochondrial matrix"/>
    <property type="evidence" value="ECO:0007669"/>
    <property type="project" value="TreeGrafter"/>
</dbReference>
<comment type="caution">
    <text evidence="3">The sequence shown here is derived from an EMBL/GenBank/DDBJ whole genome shotgun (WGS) entry which is preliminary data.</text>
</comment>
<dbReference type="EMBL" id="PZQS01000014">
    <property type="protein sequence ID" value="PVD19136.1"/>
    <property type="molecule type" value="Genomic_DNA"/>
</dbReference>
<comment type="similarity">
    <text evidence="1">Belongs to the mTERF family.</text>
</comment>
<dbReference type="GO" id="GO:0006393">
    <property type="term" value="P:termination of mitochondrial transcription"/>
    <property type="evidence" value="ECO:0007669"/>
    <property type="project" value="TreeGrafter"/>
</dbReference>
<keyword evidence="2" id="KW-0809">Transit peptide</keyword>
<dbReference type="Proteomes" id="UP000245119">
    <property type="component" value="Linkage Group LG14"/>
</dbReference>
<gene>
    <name evidence="3" type="ORF">C0Q70_21700</name>
</gene>
<organism evidence="3 4">
    <name type="scientific">Pomacea canaliculata</name>
    <name type="common">Golden apple snail</name>
    <dbReference type="NCBI Taxonomy" id="400727"/>
    <lineage>
        <taxon>Eukaryota</taxon>
        <taxon>Metazoa</taxon>
        <taxon>Spiralia</taxon>
        <taxon>Lophotrochozoa</taxon>
        <taxon>Mollusca</taxon>
        <taxon>Gastropoda</taxon>
        <taxon>Caenogastropoda</taxon>
        <taxon>Architaenioglossa</taxon>
        <taxon>Ampullarioidea</taxon>
        <taxon>Ampullariidae</taxon>
        <taxon>Pomacea</taxon>
    </lineage>
</organism>
<evidence type="ECO:0000256" key="2">
    <source>
        <dbReference type="ARBA" id="ARBA00022946"/>
    </source>
</evidence>
<dbReference type="PANTHER" id="PTHR15437">
    <property type="entry name" value="TRANSCRIPTION TERMINATION FACTOR, MITOCHONDRIAL"/>
    <property type="match status" value="1"/>
</dbReference>